<feature type="compositionally biased region" description="Basic and acidic residues" evidence="1">
    <location>
        <begin position="15"/>
        <end position="24"/>
    </location>
</feature>
<name>A0AAD7RDZ6_9TELE</name>
<gene>
    <name evidence="2" type="ORF">AAFF_G00243890</name>
</gene>
<sequence length="120" mass="12545">MRRWLMTSGVISPGAREREGKLNRADRGQLLHACLPPGGSRAVGPTDVTATPRCPAATGNPGMAGGTSERNAENPGRPQQPGDALAGLPLRTSWHCFHGSCVTTLLTTAAVLPTESYEPT</sequence>
<accession>A0AAD7RDZ6</accession>
<comment type="caution">
    <text evidence="2">The sequence shown here is derived from an EMBL/GenBank/DDBJ whole genome shotgun (WGS) entry which is preliminary data.</text>
</comment>
<keyword evidence="3" id="KW-1185">Reference proteome</keyword>
<evidence type="ECO:0000313" key="2">
    <source>
        <dbReference type="EMBL" id="KAJ8378311.1"/>
    </source>
</evidence>
<organism evidence="2 3">
    <name type="scientific">Aldrovandia affinis</name>
    <dbReference type="NCBI Taxonomy" id="143900"/>
    <lineage>
        <taxon>Eukaryota</taxon>
        <taxon>Metazoa</taxon>
        <taxon>Chordata</taxon>
        <taxon>Craniata</taxon>
        <taxon>Vertebrata</taxon>
        <taxon>Euteleostomi</taxon>
        <taxon>Actinopterygii</taxon>
        <taxon>Neopterygii</taxon>
        <taxon>Teleostei</taxon>
        <taxon>Notacanthiformes</taxon>
        <taxon>Halosauridae</taxon>
        <taxon>Aldrovandia</taxon>
    </lineage>
</organism>
<dbReference type="Proteomes" id="UP001221898">
    <property type="component" value="Unassembled WGS sequence"/>
</dbReference>
<proteinExistence type="predicted"/>
<reference evidence="2" key="1">
    <citation type="journal article" date="2023" name="Science">
        <title>Genome structures resolve the early diversification of teleost fishes.</title>
        <authorList>
            <person name="Parey E."/>
            <person name="Louis A."/>
            <person name="Montfort J."/>
            <person name="Bouchez O."/>
            <person name="Roques C."/>
            <person name="Iampietro C."/>
            <person name="Lluch J."/>
            <person name="Castinel A."/>
            <person name="Donnadieu C."/>
            <person name="Desvignes T."/>
            <person name="Floi Bucao C."/>
            <person name="Jouanno E."/>
            <person name="Wen M."/>
            <person name="Mejri S."/>
            <person name="Dirks R."/>
            <person name="Jansen H."/>
            <person name="Henkel C."/>
            <person name="Chen W.J."/>
            <person name="Zahm M."/>
            <person name="Cabau C."/>
            <person name="Klopp C."/>
            <person name="Thompson A.W."/>
            <person name="Robinson-Rechavi M."/>
            <person name="Braasch I."/>
            <person name="Lecointre G."/>
            <person name="Bobe J."/>
            <person name="Postlethwait J.H."/>
            <person name="Berthelot C."/>
            <person name="Roest Crollius H."/>
            <person name="Guiguen Y."/>
        </authorList>
    </citation>
    <scope>NUCLEOTIDE SEQUENCE</scope>
    <source>
        <strain evidence="2">NC1722</strain>
    </source>
</reference>
<dbReference type="EMBL" id="JAINUG010000324">
    <property type="protein sequence ID" value="KAJ8378311.1"/>
    <property type="molecule type" value="Genomic_DNA"/>
</dbReference>
<feature type="region of interest" description="Disordered" evidence="1">
    <location>
        <begin position="1"/>
        <end position="24"/>
    </location>
</feature>
<feature type="region of interest" description="Disordered" evidence="1">
    <location>
        <begin position="36"/>
        <end position="87"/>
    </location>
</feature>
<evidence type="ECO:0000313" key="3">
    <source>
        <dbReference type="Proteomes" id="UP001221898"/>
    </source>
</evidence>
<dbReference type="AlphaFoldDB" id="A0AAD7RDZ6"/>
<protein>
    <submittedName>
        <fullName evidence="2">Uncharacterized protein</fullName>
    </submittedName>
</protein>
<evidence type="ECO:0000256" key="1">
    <source>
        <dbReference type="SAM" id="MobiDB-lite"/>
    </source>
</evidence>